<keyword evidence="1" id="KW-1133">Transmembrane helix</keyword>
<name>A0A509EJU5_9HYPH</name>
<keyword evidence="3" id="KW-1185">Reference proteome</keyword>
<feature type="transmembrane region" description="Helical" evidence="1">
    <location>
        <begin position="261"/>
        <end position="283"/>
    </location>
</feature>
<sequence length="495" mass="54211">MIPALAIPSLALPGTKRLKRWLFLGHRWLGILTGLFFATWFVSGMVMMYVAFPRLTEAERHAALPAIAWASVVLDPGTALARAGLAPEDMRRIDLAMLGDEPVWRILPWTGARRALSARDGRRIAGADAALARAVASHHPAARDPAVRDLTTRDLWTVHQRYDGARPFHRVSLGDAAGTELYVSAVSGEIALDTTRHERLWNWVGAVPHWLYLTPLRARTELWRGVILWLSGLCIVGAVTGLAVGLMRLRGLRTPHRGWMAWHHVAGLTGGIALIAFIASGWFSMNPGRWVSPPAPEPAALLGYAGPAGPLPFDRAALAAACPAVEIRLHRVAGRPVTVLACRDGGRIVLGPPEPLEAAIRAGAGALMPEAAPPRLERIGRPDLYWYGPDRRLPVLRAAFDDPAGTWFHIDPETGEVLDRMDRSNRAARWLFNALHCLDFAVLTGNRPAWDLALLTLCAAGLAISLSGIVIGWRRLRRTVRSRSSRGFGWPGRRR</sequence>
<dbReference type="Proteomes" id="UP000410984">
    <property type="component" value="Unassembled WGS sequence"/>
</dbReference>
<evidence type="ECO:0000313" key="3">
    <source>
        <dbReference type="Proteomes" id="UP000410984"/>
    </source>
</evidence>
<feature type="transmembrane region" description="Helical" evidence="1">
    <location>
        <begin position="28"/>
        <end position="52"/>
    </location>
</feature>
<protein>
    <recommendedName>
        <fullName evidence="4">PepSY domain-containing protein</fullName>
    </recommendedName>
</protein>
<feature type="transmembrane region" description="Helical" evidence="1">
    <location>
        <begin position="452"/>
        <end position="473"/>
    </location>
</feature>
<gene>
    <name evidence="2" type="ORF">MET9862_05071</name>
</gene>
<reference evidence="2 3" key="1">
    <citation type="submission" date="2019-06" db="EMBL/GenBank/DDBJ databases">
        <authorList>
            <person name="Rodrigo-Torres L."/>
            <person name="Arahal R. D."/>
            <person name="Lucena T."/>
        </authorList>
    </citation>
    <scope>NUCLEOTIDE SEQUENCE [LARGE SCALE GENOMIC DNA]</scope>
    <source>
        <strain evidence="2 3">SB0023/3</strain>
    </source>
</reference>
<evidence type="ECO:0000256" key="1">
    <source>
        <dbReference type="SAM" id="Phobius"/>
    </source>
</evidence>
<keyword evidence="1" id="KW-0472">Membrane</keyword>
<evidence type="ECO:0008006" key="4">
    <source>
        <dbReference type="Google" id="ProtNLM"/>
    </source>
</evidence>
<proteinExistence type="predicted"/>
<dbReference type="PANTHER" id="PTHR34219:SF6">
    <property type="entry name" value="BLR3280 PROTEIN"/>
    <property type="match status" value="1"/>
</dbReference>
<dbReference type="OrthoDB" id="9760788at2"/>
<accession>A0A509EJU5</accession>
<feature type="transmembrane region" description="Helical" evidence="1">
    <location>
        <begin position="430"/>
        <end position="446"/>
    </location>
</feature>
<keyword evidence="1" id="KW-0812">Transmembrane</keyword>
<dbReference type="RefSeq" id="WP_142585742.1">
    <property type="nucleotide sequence ID" value="NZ_CABFPH010000125.1"/>
</dbReference>
<dbReference type="AlphaFoldDB" id="A0A509EJU5"/>
<dbReference type="EMBL" id="CABFPH010000125">
    <property type="protein sequence ID" value="VUD74441.1"/>
    <property type="molecule type" value="Genomic_DNA"/>
</dbReference>
<evidence type="ECO:0000313" key="2">
    <source>
        <dbReference type="EMBL" id="VUD74441.1"/>
    </source>
</evidence>
<organism evidence="2 3">
    <name type="scientific">Methylobacterium symbioticum</name>
    <dbReference type="NCBI Taxonomy" id="2584084"/>
    <lineage>
        <taxon>Bacteria</taxon>
        <taxon>Pseudomonadati</taxon>
        <taxon>Pseudomonadota</taxon>
        <taxon>Alphaproteobacteria</taxon>
        <taxon>Hyphomicrobiales</taxon>
        <taxon>Methylobacteriaceae</taxon>
        <taxon>Methylobacterium</taxon>
    </lineage>
</organism>
<feature type="transmembrane region" description="Helical" evidence="1">
    <location>
        <begin position="226"/>
        <end position="249"/>
    </location>
</feature>
<dbReference type="PANTHER" id="PTHR34219">
    <property type="entry name" value="IRON-REGULATED INNER MEMBRANE PROTEIN-RELATED"/>
    <property type="match status" value="1"/>
</dbReference>
<dbReference type="InterPro" id="IPR005625">
    <property type="entry name" value="PepSY-ass_TM"/>
</dbReference>